<dbReference type="STRING" id="1760988.SAMN02949497_3725"/>
<name>A0A1Y6D143_9GAMM</name>
<protein>
    <submittedName>
        <fullName evidence="2">PEP-CTERM protein-sorting domain-containing protein</fullName>
    </submittedName>
</protein>
<dbReference type="AlphaFoldDB" id="A0A1Y6D143"/>
<dbReference type="Proteomes" id="UP000192923">
    <property type="component" value="Unassembled WGS sequence"/>
</dbReference>
<dbReference type="EMBL" id="FXAM01000001">
    <property type="protein sequence ID" value="SMF96331.1"/>
    <property type="molecule type" value="Genomic_DNA"/>
</dbReference>
<evidence type="ECO:0000313" key="2">
    <source>
        <dbReference type="EMBL" id="SMF96331.1"/>
    </source>
</evidence>
<evidence type="ECO:0000256" key="1">
    <source>
        <dbReference type="SAM" id="SignalP"/>
    </source>
</evidence>
<keyword evidence="3" id="KW-1185">Reference proteome</keyword>
<organism evidence="2 3">
    <name type="scientific">Methylomagnum ishizawai</name>
    <dbReference type="NCBI Taxonomy" id="1760988"/>
    <lineage>
        <taxon>Bacteria</taxon>
        <taxon>Pseudomonadati</taxon>
        <taxon>Pseudomonadota</taxon>
        <taxon>Gammaproteobacteria</taxon>
        <taxon>Methylococcales</taxon>
        <taxon>Methylococcaceae</taxon>
        <taxon>Methylomagnum</taxon>
    </lineage>
</organism>
<sequence length="224" mass="23334">MKPIHHLGVGLIVLAASTLGTPAQALPVLFVSTGHTGAQTQTDINHTQHWTFSVSQNVTVGGGLFDMKRGPSSTADVSFAIFEGTYSPPASLDNALLQKDLTNTAFAQRFKAVLFQNTVTTLLAGHTYTGVLFSDALDAQNKGYFVKGGSASPLLFVNAKGKAVAGIEILPSIALPEAPPSRFASPASTDATLIPEPTLPALMALGLAGLAWATRRSQPAAHKT</sequence>
<proteinExistence type="predicted"/>
<keyword evidence="1" id="KW-0732">Signal</keyword>
<gene>
    <name evidence="2" type="ORF">SAMN02949497_3725</name>
</gene>
<dbReference type="RefSeq" id="WP_085215226.1">
    <property type="nucleotide sequence ID" value="NZ_FXAM01000001.1"/>
</dbReference>
<evidence type="ECO:0000313" key="3">
    <source>
        <dbReference type="Proteomes" id="UP000192923"/>
    </source>
</evidence>
<feature type="signal peptide" evidence="1">
    <location>
        <begin position="1"/>
        <end position="25"/>
    </location>
</feature>
<feature type="chain" id="PRO_5013323241" evidence="1">
    <location>
        <begin position="26"/>
        <end position="224"/>
    </location>
</feature>
<reference evidence="2 3" key="1">
    <citation type="submission" date="2016-12" db="EMBL/GenBank/DDBJ databases">
        <authorList>
            <person name="Song W.-J."/>
            <person name="Kurnit D.M."/>
        </authorList>
    </citation>
    <scope>NUCLEOTIDE SEQUENCE [LARGE SCALE GENOMIC DNA]</scope>
    <source>
        <strain evidence="2 3">175</strain>
    </source>
</reference>
<accession>A0A1Y6D143</accession>